<dbReference type="InterPro" id="IPR000668">
    <property type="entry name" value="Peptidase_C1A_C"/>
</dbReference>
<accession>A0A9P0GSY0</accession>
<dbReference type="AlphaFoldDB" id="A0A9P0GSY0"/>
<gene>
    <name evidence="10" type="ORF">PHAECO_LOCUS11967</name>
</gene>
<dbReference type="InterPro" id="IPR038765">
    <property type="entry name" value="Papain-like_cys_pep_sf"/>
</dbReference>
<keyword evidence="6" id="KW-0865">Zymogen</keyword>
<keyword evidence="3 8" id="KW-0732">Signal</keyword>
<dbReference type="FunFam" id="3.90.70.10:FF:000031">
    <property type="entry name" value="Cathepsin B"/>
    <property type="match status" value="1"/>
</dbReference>
<evidence type="ECO:0000256" key="6">
    <source>
        <dbReference type="ARBA" id="ARBA00023145"/>
    </source>
</evidence>
<evidence type="ECO:0000313" key="10">
    <source>
        <dbReference type="EMBL" id="CAH1180136.1"/>
    </source>
</evidence>
<sequence>MIAFGLLALVSLTEEFSVSVPFHPLSDEYIDHINSLQTTWKAGRNFPKDMPLSNIKRLLGALKSENKENLQTVHHVRGDDEVIPDTFDARENWPDCESIRLIRDQSKCGSCWAVAAAAAMSDRVCIFSNATDQTLVSDEDLLSCCSDCGHGCGGGRPYAAWVYWQQRGIVTGGPYNSTTGCKAYSMPPCEHGGTPGSLPQCPSKGYNTPGCVRSCDKGSTLSYKESKTYAAQAYYVGVNDEQIQLEILKNGPVEASFDVYSDFLTYKSGIYQRTSDDSIGGHAVKLIGWGEENNVPYWLITNSWNEDWGDKGIFKILRGTNECHIEEDIVAGLPQLH</sequence>
<dbReference type="SMART" id="SM00645">
    <property type="entry name" value="Pept_C1"/>
    <property type="match status" value="1"/>
</dbReference>
<evidence type="ECO:0000256" key="2">
    <source>
        <dbReference type="ARBA" id="ARBA00022670"/>
    </source>
</evidence>
<keyword evidence="7" id="KW-1015">Disulfide bond</keyword>
<dbReference type="InterPro" id="IPR000169">
    <property type="entry name" value="Pept_cys_AS"/>
</dbReference>
<reference evidence="10" key="1">
    <citation type="submission" date="2022-01" db="EMBL/GenBank/DDBJ databases">
        <authorList>
            <person name="King R."/>
        </authorList>
    </citation>
    <scope>NUCLEOTIDE SEQUENCE</scope>
</reference>
<organism evidence="10 11">
    <name type="scientific">Phaedon cochleariae</name>
    <name type="common">Mustard beetle</name>
    <dbReference type="NCBI Taxonomy" id="80249"/>
    <lineage>
        <taxon>Eukaryota</taxon>
        <taxon>Metazoa</taxon>
        <taxon>Ecdysozoa</taxon>
        <taxon>Arthropoda</taxon>
        <taxon>Hexapoda</taxon>
        <taxon>Insecta</taxon>
        <taxon>Pterygota</taxon>
        <taxon>Neoptera</taxon>
        <taxon>Endopterygota</taxon>
        <taxon>Coleoptera</taxon>
        <taxon>Polyphaga</taxon>
        <taxon>Cucujiformia</taxon>
        <taxon>Chrysomeloidea</taxon>
        <taxon>Chrysomelidae</taxon>
        <taxon>Chrysomelinae</taxon>
        <taxon>Chrysomelini</taxon>
        <taxon>Phaedon</taxon>
    </lineage>
</organism>
<feature type="domain" description="Peptidase C1A papain C-terminal" evidence="9">
    <location>
        <begin position="83"/>
        <end position="333"/>
    </location>
</feature>
<keyword evidence="2" id="KW-0645">Protease</keyword>
<dbReference type="Gene3D" id="3.90.70.10">
    <property type="entry name" value="Cysteine proteinases"/>
    <property type="match status" value="1"/>
</dbReference>
<dbReference type="SUPFAM" id="SSF54001">
    <property type="entry name" value="Cysteine proteinases"/>
    <property type="match status" value="1"/>
</dbReference>
<dbReference type="Proteomes" id="UP001153737">
    <property type="component" value="Chromosome 8"/>
</dbReference>
<dbReference type="GO" id="GO:0004197">
    <property type="term" value="F:cysteine-type endopeptidase activity"/>
    <property type="evidence" value="ECO:0007669"/>
    <property type="project" value="InterPro"/>
</dbReference>
<keyword evidence="4" id="KW-0378">Hydrolase</keyword>
<evidence type="ECO:0000256" key="3">
    <source>
        <dbReference type="ARBA" id="ARBA00022729"/>
    </source>
</evidence>
<dbReference type="PANTHER" id="PTHR12411">
    <property type="entry name" value="CYSTEINE PROTEASE FAMILY C1-RELATED"/>
    <property type="match status" value="1"/>
</dbReference>
<keyword evidence="11" id="KW-1185">Reference proteome</keyword>
<evidence type="ECO:0000256" key="1">
    <source>
        <dbReference type="ARBA" id="ARBA00008455"/>
    </source>
</evidence>
<evidence type="ECO:0000256" key="7">
    <source>
        <dbReference type="ARBA" id="ARBA00023157"/>
    </source>
</evidence>
<evidence type="ECO:0000256" key="8">
    <source>
        <dbReference type="SAM" id="SignalP"/>
    </source>
</evidence>
<dbReference type="OrthoDB" id="640249at2759"/>
<feature type="signal peptide" evidence="8">
    <location>
        <begin position="1"/>
        <end position="15"/>
    </location>
</feature>
<feature type="chain" id="PRO_5040137391" description="Peptidase C1A papain C-terminal domain-containing protein" evidence="8">
    <location>
        <begin position="16"/>
        <end position="337"/>
    </location>
</feature>
<dbReference type="CDD" id="cd02620">
    <property type="entry name" value="Peptidase_C1A_CathepsinB"/>
    <property type="match status" value="1"/>
</dbReference>
<dbReference type="InterPro" id="IPR013128">
    <property type="entry name" value="Peptidase_C1A"/>
</dbReference>
<comment type="similarity">
    <text evidence="1">Belongs to the peptidase C1 family.</text>
</comment>
<dbReference type="Pfam" id="PF08127">
    <property type="entry name" value="Propeptide_C1"/>
    <property type="match status" value="1"/>
</dbReference>
<dbReference type="PROSITE" id="PS00639">
    <property type="entry name" value="THIOL_PROTEASE_HIS"/>
    <property type="match status" value="1"/>
</dbReference>
<evidence type="ECO:0000256" key="4">
    <source>
        <dbReference type="ARBA" id="ARBA00022801"/>
    </source>
</evidence>
<keyword evidence="5" id="KW-0788">Thiol protease</keyword>
<dbReference type="EMBL" id="OU896714">
    <property type="protein sequence ID" value="CAH1180136.1"/>
    <property type="molecule type" value="Genomic_DNA"/>
</dbReference>
<proteinExistence type="inferred from homology"/>
<dbReference type="InterPro" id="IPR012599">
    <property type="entry name" value="Propeptide_C1A"/>
</dbReference>
<evidence type="ECO:0000259" key="9">
    <source>
        <dbReference type="SMART" id="SM00645"/>
    </source>
</evidence>
<protein>
    <recommendedName>
        <fullName evidence="9">Peptidase C1A papain C-terminal domain-containing protein</fullName>
    </recommendedName>
</protein>
<name>A0A9P0GSY0_PHACE</name>
<dbReference type="PRINTS" id="PR00705">
    <property type="entry name" value="PAPAIN"/>
</dbReference>
<dbReference type="GO" id="GO:0006508">
    <property type="term" value="P:proteolysis"/>
    <property type="evidence" value="ECO:0007669"/>
    <property type="project" value="UniProtKB-KW"/>
</dbReference>
<dbReference type="InterPro" id="IPR025660">
    <property type="entry name" value="Pept_his_AS"/>
</dbReference>
<reference evidence="10" key="2">
    <citation type="submission" date="2022-10" db="EMBL/GenBank/DDBJ databases">
        <authorList>
            <consortium name="ENA_rothamsted_submissions"/>
            <consortium name="culmorum"/>
            <person name="King R."/>
        </authorList>
    </citation>
    <scope>NUCLEOTIDE SEQUENCE</scope>
</reference>
<evidence type="ECO:0000313" key="11">
    <source>
        <dbReference type="Proteomes" id="UP001153737"/>
    </source>
</evidence>
<evidence type="ECO:0000256" key="5">
    <source>
        <dbReference type="ARBA" id="ARBA00022807"/>
    </source>
</evidence>
<dbReference type="Pfam" id="PF00112">
    <property type="entry name" value="Peptidase_C1"/>
    <property type="match status" value="1"/>
</dbReference>
<dbReference type="PROSITE" id="PS00139">
    <property type="entry name" value="THIOL_PROTEASE_CYS"/>
    <property type="match status" value="1"/>
</dbReference>